<dbReference type="RefSeq" id="WP_344251940.1">
    <property type="nucleotide sequence ID" value="NZ_BAAAGQ010000006.1"/>
</dbReference>
<protein>
    <recommendedName>
        <fullName evidence="2">HNH endonuclease</fullName>
    </recommendedName>
</protein>
<sequence length="122" mass="13379">MNLLARILRRFADAVSHADTGPYAGAPRNPSLRIGDEQSYSTVRYATGHIAHIATSVREDACPRCGSPMAEIHEIQHREGAAVRLRTGSARACRACEPDSWLLRSQTSAAVRAREANRRNVV</sequence>
<dbReference type="EMBL" id="BOMF01000074">
    <property type="protein sequence ID" value="GID46446.1"/>
    <property type="molecule type" value="Genomic_DNA"/>
</dbReference>
<evidence type="ECO:0008006" key="2">
    <source>
        <dbReference type="Google" id="ProtNLM"/>
    </source>
</evidence>
<proteinExistence type="predicted"/>
<organism evidence="1">
    <name type="scientific">Actinoplanes campanulatus</name>
    <dbReference type="NCBI Taxonomy" id="113559"/>
    <lineage>
        <taxon>Bacteria</taxon>
        <taxon>Bacillati</taxon>
        <taxon>Actinomycetota</taxon>
        <taxon>Actinomycetes</taxon>
        <taxon>Micromonosporales</taxon>
        <taxon>Micromonosporaceae</taxon>
        <taxon>Actinoplanes</taxon>
    </lineage>
</organism>
<gene>
    <name evidence="1" type="ORF">Aca07nite_37210</name>
</gene>
<name>A0ABQ3WJL9_9ACTN</name>
<accession>A0ABQ3WJL9</accession>
<comment type="caution">
    <text evidence="1">The sequence shown here is derived from an EMBL/GenBank/DDBJ whole genome shotgun (WGS) entry which is preliminary data.</text>
</comment>
<evidence type="ECO:0000313" key="1">
    <source>
        <dbReference type="EMBL" id="GID46446.1"/>
    </source>
</evidence>
<reference evidence="1" key="1">
    <citation type="submission" date="2021-01" db="EMBL/GenBank/DDBJ databases">
        <title>Whole genome shotgun sequence of Actinoplanes capillaceus NBRC 16408.</title>
        <authorList>
            <person name="Komaki H."/>
            <person name="Tamura T."/>
        </authorList>
    </citation>
    <scope>NUCLEOTIDE SEQUENCE [LARGE SCALE GENOMIC DNA]</scope>
    <source>
        <strain evidence="1">NBRC 16408</strain>
    </source>
</reference>